<dbReference type="Pfam" id="PF04520">
    <property type="entry name" value="Senescence_reg"/>
    <property type="match status" value="1"/>
</dbReference>
<evidence type="ECO:0000313" key="3">
    <source>
        <dbReference type="Proteomes" id="UP000829196"/>
    </source>
</evidence>
<gene>
    <name evidence="2" type="ORF">KFK09_023213</name>
</gene>
<dbReference type="GO" id="GO:0010150">
    <property type="term" value="P:leaf senescence"/>
    <property type="evidence" value="ECO:0007669"/>
    <property type="project" value="UniProtKB-ARBA"/>
</dbReference>
<dbReference type="AlphaFoldDB" id="A0A8T3AKV6"/>
<dbReference type="EMBL" id="JAGYWB010000016">
    <property type="protein sequence ID" value="KAI0496887.1"/>
    <property type="molecule type" value="Genomic_DNA"/>
</dbReference>
<evidence type="ECO:0000256" key="1">
    <source>
        <dbReference type="ARBA" id="ARBA00034773"/>
    </source>
</evidence>
<organism evidence="2 3">
    <name type="scientific">Dendrobium nobile</name>
    <name type="common">Orchid</name>
    <dbReference type="NCBI Taxonomy" id="94219"/>
    <lineage>
        <taxon>Eukaryota</taxon>
        <taxon>Viridiplantae</taxon>
        <taxon>Streptophyta</taxon>
        <taxon>Embryophyta</taxon>
        <taxon>Tracheophyta</taxon>
        <taxon>Spermatophyta</taxon>
        <taxon>Magnoliopsida</taxon>
        <taxon>Liliopsida</taxon>
        <taxon>Asparagales</taxon>
        <taxon>Orchidaceae</taxon>
        <taxon>Epidendroideae</taxon>
        <taxon>Malaxideae</taxon>
        <taxon>Dendrobiinae</taxon>
        <taxon>Dendrobium</taxon>
    </lineage>
</organism>
<dbReference type="OrthoDB" id="10359873at2759"/>
<proteinExistence type="inferred from homology"/>
<reference evidence="2" key="1">
    <citation type="journal article" date="2022" name="Front. Genet.">
        <title>Chromosome-Scale Assembly of the Dendrobium nobile Genome Provides Insights Into the Molecular Mechanism of the Biosynthesis of the Medicinal Active Ingredient of Dendrobium.</title>
        <authorList>
            <person name="Xu Q."/>
            <person name="Niu S.-C."/>
            <person name="Li K.-L."/>
            <person name="Zheng P.-J."/>
            <person name="Zhang X.-J."/>
            <person name="Jia Y."/>
            <person name="Liu Y."/>
            <person name="Niu Y.-X."/>
            <person name="Yu L.-H."/>
            <person name="Chen D.-F."/>
            <person name="Zhang G.-Q."/>
        </authorList>
    </citation>
    <scope>NUCLEOTIDE SEQUENCE</scope>
    <source>
        <tissue evidence="2">Leaf</tissue>
    </source>
</reference>
<evidence type="ECO:0000313" key="2">
    <source>
        <dbReference type="EMBL" id="KAI0496887.1"/>
    </source>
</evidence>
<name>A0A8T3AKV6_DENNO</name>
<sequence>MIPVILKPKMEYAMSDPGGQIYHQSALVNMPIVPPRARRGWEDLDGDVREAEDIEEEEMLPPHEIVARAVSKESPLTTFSMLSGIKQVF</sequence>
<dbReference type="Proteomes" id="UP000829196">
    <property type="component" value="Unassembled WGS sequence"/>
</dbReference>
<accession>A0A8T3AKV6</accession>
<comment type="similarity">
    <text evidence="1">Belongs to the senescence regulator S40 family.</text>
</comment>
<keyword evidence="3" id="KW-1185">Reference proteome</keyword>
<dbReference type="InterPro" id="IPR007608">
    <property type="entry name" value="Senescence_reg_S40"/>
</dbReference>
<comment type="caution">
    <text evidence="2">The sequence shown here is derived from an EMBL/GenBank/DDBJ whole genome shotgun (WGS) entry which is preliminary data.</text>
</comment>
<protein>
    <submittedName>
        <fullName evidence="2">Uncharacterized protein</fullName>
    </submittedName>
</protein>